<gene>
    <name evidence="2" type="ORF">SHM_08660</name>
</gene>
<sequence length="155" mass="18131">MRKIFISYHHLREQEEKDQLAELIKKYANYLNIKDMSVKIGDIDTTWSNNEIAKTIRQNHLKDTTITILILGIHTKCRQHIDWEIEASLNKYGSLNRRKKINSFIILLTADFIKKAKINCNFNNTCDYSSLITQENAGQRIYETVINELVKKSGQ</sequence>
<dbReference type="Proteomes" id="UP001163387">
    <property type="component" value="Chromosome"/>
</dbReference>
<accession>A0ABM8BTQ8</accession>
<dbReference type="InterPro" id="IPR015032">
    <property type="entry name" value="ThsB__TIR-like_domain"/>
</dbReference>
<dbReference type="EMBL" id="AP026933">
    <property type="protein sequence ID" value="BDT03220.1"/>
    <property type="molecule type" value="Genomic_DNA"/>
</dbReference>
<reference evidence="2 3" key="1">
    <citation type="journal article" date="2022" name="Front. Microbiol.">
        <title>Male-killing mechanisms vary between Spiroplasma species.</title>
        <authorList>
            <person name="Arai H."/>
            <person name="Inoue M."/>
            <person name="Kageyama D."/>
        </authorList>
    </citation>
    <scope>NUCLEOTIDE SEQUENCE [LARGE SCALE GENOMIC DNA]</scope>
    <source>
        <strain evidence="3">sHm</strain>
    </source>
</reference>
<feature type="domain" description="Thoeris protein ThsB TIR-like" evidence="1">
    <location>
        <begin position="5"/>
        <end position="91"/>
    </location>
</feature>
<proteinExistence type="predicted"/>
<evidence type="ECO:0000313" key="3">
    <source>
        <dbReference type="Proteomes" id="UP001163387"/>
    </source>
</evidence>
<dbReference type="RefSeq" id="WP_281749298.1">
    <property type="nucleotide sequence ID" value="NZ_AP026933.1"/>
</dbReference>
<dbReference type="Pfam" id="PF08937">
    <property type="entry name" value="ThsB_TIR"/>
    <property type="match status" value="1"/>
</dbReference>
<keyword evidence="3" id="KW-1185">Reference proteome</keyword>
<name>A0ABM8BTQ8_9MOLU</name>
<protein>
    <recommendedName>
        <fullName evidence="1">Thoeris protein ThsB TIR-like domain-containing protein</fullName>
    </recommendedName>
</protein>
<evidence type="ECO:0000259" key="1">
    <source>
        <dbReference type="Pfam" id="PF08937"/>
    </source>
</evidence>
<organism evidence="2 3">
    <name type="scientific">Spiroplasma ixodetis</name>
    <dbReference type="NCBI Taxonomy" id="2141"/>
    <lineage>
        <taxon>Bacteria</taxon>
        <taxon>Bacillati</taxon>
        <taxon>Mycoplasmatota</taxon>
        <taxon>Mollicutes</taxon>
        <taxon>Entomoplasmatales</taxon>
        <taxon>Spiroplasmataceae</taxon>
        <taxon>Spiroplasma</taxon>
    </lineage>
</organism>
<evidence type="ECO:0000313" key="2">
    <source>
        <dbReference type="EMBL" id="BDT03220.1"/>
    </source>
</evidence>